<dbReference type="InterPro" id="IPR011010">
    <property type="entry name" value="DNA_brk_join_enz"/>
</dbReference>
<evidence type="ECO:0000313" key="8">
    <source>
        <dbReference type="EMBL" id="CDH46996.1"/>
    </source>
</evidence>
<dbReference type="InterPro" id="IPR010998">
    <property type="entry name" value="Integrase_recombinase_N"/>
</dbReference>
<comment type="caution">
    <text evidence="8">The sequence shown here is derived from an EMBL/GenBank/DDBJ whole genome shotgun (WGS) entry which is preliminary data.</text>
</comment>
<evidence type="ECO:0000256" key="3">
    <source>
        <dbReference type="ARBA" id="ARBA00023125"/>
    </source>
</evidence>
<keyword evidence="2" id="KW-0229">DNA integration</keyword>
<keyword evidence="3 5" id="KW-0238">DNA-binding</keyword>
<dbReference type="GO" id="GO:0003677">
    <property type="term" value="F:DNA binding"/>
    <property type="evidence" value="ECO:0007669"/>
    <property type="project" value="UniProtKB-UniRule"/>
</dbReference>
<dbReference type="GO" id="GO:0006310">
    <property type="term" value="P:DNA recombination"/>
    <property type="evidence" value="ECO:0007669"/>
    <property type="project" value="UniProtKB-KW"/>
</dbReference>
<dbReference type="Gene3D" id="1.10.150.130">
    <property type="match status" value="1"/>
</dbReference>
<comment type="similarity">
    <text evidence="1">Belongs to the 'phage' integrase family.</text>
</comment>
<dbReference type="SUPFAM" id="SSF56349">
    <property type="entry name" value="DNA breaking-rejoining enzymes"/>
    <property type="match status" value="1"/>
</dbReference>
<dbReference type="PROSITE" id="PS51900">
    <property type="entry name" value="CB"/>
    <property type="match status" value="1"/>
</dbReference>
<dbReference type="InterPro" id="IPR044068">
    <property type="entry name" value="CB"/>
</dbReference>
<dbReference type="InterPro" id="IPR013762">
    <property type="entry name" value="Integrase-like_cat_sf"/>
</dbReference>
<dbReference type="PANTHER" id="PTHR30349:SF64">
    <property type="entry name" value="PROPHAGE INTEGRASE INTD-RELATED"/>
    <property type="match status" value="1"/>
</dbReference>
<feature type="domain" description="Core-binding (CB)" evidence="7">
    <location>
        <begin position="58"/>
        <end position="135"/>
    </location>
</feature>
<evidence type="ECO:0000259" key="7">
    <source>
        <dbReference type="PROSITE" id="PS51900"/>
    </source>
</evidence>
<accession>A0A7U7GFL8</accession>
<keyword evidence="9" id="KW-1185">Reference proteome</keyword>
<proteinExistence type="inferred from homology"/>
<dbReference type="EMBL" id="CBTK010000286">
    <property type="protein sequence ID" value="CDH46996.1"/>
    <property type="molecule type" value="Genomic_DNA"/>
</dbReference>
<evidence type="ECO:0000256" key="4">
    <source>
        <dbReference type="ARBA" id="ARBA00023172"/>
    </source>
</evidence>
<keyword evidence="4" id="KW-0233">DNA recombination</keyword>
<dbReference type="Gene3D" id="1.10.443.10">
    <property type="entry name" value="Intergrase catalytic core"/>
    <property type="match status" value="1"/>
</dbReference>
<dbReference type="GO" id="GO:0015074">
    <property type="term" value="P:DNA integration"/>
    <property type="evidence" value="ECO:0007669"/>
    <property type="project" value="UniProtKB-KW"/>
</dbReference>
<dbReference type="RefSeq" id="WP_051498032.1">
    <property type="nucleotide sequence ID" value="NZ_CBTK010000286.1"/>
</dbReference>
<dbReference type="AlphaFoldDB" id="A0A7U7GFL8"/>
<dbReference type="CDD" id="cd00796">
    <property type="entry name" value="INT_Rci_Hp1_C"/>
    <property type="match status" value="1"/>
</dbReference>
<evidence type="ECO:0000256" key="1">
    <source>
        <dbReference type="ARBA" id="ARBA00008857"/>
    </source>
</evidence>
<evidence type="ECO:0000259" key="6">
    <source>
        <dbReference type="PROSITE" id="PS51898"/>
    </source>
</evidence>
<feature type="domain" description="Tyr recombinase" evidence="6">
    <location>
        <begin position="155"/>
        <end position="324"/>
    </location>
</feature>
<reference evidence="8 9" key="1">
    <citation type="journal article" date="2014" name="ISME J.">
        <title>Candidatus Competibacter-lineage genomes retrieved from metagenomes reveal functional metabolic diversity.</title>
        <authorList>
            <person name="McIlroy S.J."/>
            <person name="Albertsen M."/>
            <person name="Andresen E.K."/>
            <person name="Saunders A.M."/>
            <person name="Kristiansen R."/>
            <person name="Stokholm-Bjerregaard M."/>
            <person name="Nielsen K.L."/>
            <person name="Nielsen P.H."/>
        </authorList>
    </citation>
    <scope>NUCLEOTIDE SEQUENCE [LARGE SCALE GENOMIC DNA]</scope>
    <source>
        <strain evidence="8 9">Run_B_J11</strain>
    </source>
</reference>
<sequence>MAYRQKGSPFYWVSLTAPDGRKVRRSTKTSNAREARTIEARWRTELAASASQPARPPITLGTVLKLYLDSSRAKKSHREDVIRSTTLLSHLGDVDAYTLSGSDMQRYVSERGEKVSPSTINRELALLSVAVNRAQVGGYPIPNPVRGHKQREPEGRLDWLTEQEAVALLAGARLSDALYLADWITVALHTGLRHGEINGLRWEDVKNGSVWIDGHRTKSGKRRVLPLTPDALAAIERQPRRAETVFSHEGGRPIRDVRTALARACQRAGIRVITPHLLRHTCASWLAQRGVPLYNIRLWLGHSTLSVTERYAHLAPEHLVDCVAALSSQTKSGLNLPVGLPDNVIPIRKAQ</sequence>
<evidence type="ECO:0000256" key="2">
    <source>
        <dbReference type="ARBA" id="ARBA00022908"/>
    </source>
</evidence>
<dbReference type="PROSITE" id="PS51898">
    <property type="entry name" value="TYR_RECOMBINASE"/>
    <property type="match status" value="1"/>
</dbReference>
<name>A0A7U7GFL8_9GAMM</name>
<gene>
    <name evidence="8" type="ORF">BN874_690046</name>
</gene>
<dbReference type="PANTHER" id="PTHR30349">
    <property type="entry name" value="PHAGE INTEGRASE-RELATED"/>
    <property type="match status" value="1"/>
</dbReference>
<dbReference type="Pfam" id="PF00589">
    <property type="entry name" value="Phage_integrase"/>
    <property type="match status" value="1"/>
</dbReference>
<evidence type="ECO:0000256" key="5">
    <source>
        <dbReference type="PROSITE-ProRule" id="PRU01248"/>
    </source>
</evidence>
<evidence type="ECO:0000313" key="9">
    <source>
        <dbReference type="Proteomes" id="UP000019184"/>
    </source>
</evidence>
<organism evidence="8 9">
    <name type="scientific">Candidatus Contendobacter odensis Run_B_J11</name>
    <dbReference type="NCBI Taxonomy" id="1400861"/>
    <lineage>
        <taxon>Bacteria</taxon>
        <taxon>Pseudomonadati</taxon>
        <taxon>Pseudomonadota</taxon>
        <taxon>Gammaproteobacteria</taxon>
        <taxon>Candidatus Competibacteraceae</taxon>
        <taxon>Candidatus Contendibacter</taxon>
    </lineage>
</organism>
<dbReference type="Proteomes" id="UP000019184">
    <property type="component" value="Unassembled WGS sequence"/>
</dbReference>
<protein>
    <submittedName>
        <fullName evidence="8">Integrase family protein</fullName>
    </submittedName>
</protein>
<dbReference type="InterPro" id="IPR002104">
    <property type="entry name" value="Integrase_catalytic"/>
</dbReference>
<dbReference type="InterPro" id="IPR050090">
    <property type="entry name" value="Tyrosine_recombinase_XerCD"/>
</dbReference>